<dbReference type="Pfam" id="PF01764">
    <property type="entry name" value="Lipase_3"/>
    <property type="match status" value="1"/>
</dbReference>
<protein>
    <submittedName>
        <fullName evidence="7">Alpha/beta-hydrolase</fullName>
    </submittedName>
</protein>
<comment type="catalytic activity">
    <reaction evidence="4">
        <text>a monoacylglycerol + H2O = glycerol + a fatty acid + H(+)</text>
        <dbReference type="Rhea" id="RHEA:15245"/>
        <dbReference type="ChEBI" id="CHEBI:15377"/>
        <dbReference type="ChEBI" id="CHEBI:15378"/>
        <dbReference type="ChEBI" id="CHEBI:17408"/>
        <dbReference type="ChEBI" id="CHEBI:17754"/>
        <dbReference type="ChEBI" id="CHEBI:28868"/>
    </reaction>
</comment>
<name>A0A166DJL4_9AGAM</name>
<reference evidence="7 8" key="1">
    <citation type="journal article" date="2016" name="Mol. Biol. Evol.">
        <title>Comparative Genomics of Early-Diverging Mushroom-Forming Fungi Provides Insights into the Origins of Lignocellulose Decay Capabilities.</title>
        <authorList>
            <person name="Nagy L.G."/>
            <person name="Riley R."/>
            <person name="Tritt A."/>
            <person name="Adam C."/>
            <person name="Daum C."/>
            <person name="Floudas D."/>
            <person name="Sun H."/>
            <person name="Yadav J.S."/>
            <person name="Pangilinan J."/>
            <person name="Larsson K.H."/>
            <person name="Matsuura K."/>
            <person name="Barry K."/>
            <person name="Labutti K."/>
            <person name="Kuo R."/>
            <person name="Ohm R.A."/>
            <person name="Bhattacharya S.S."/>
            <person name="Shirouzu T."/>
            <person name="Yoshinaga Y."/>
            <person name="Martin F.M."/>
            <person name="Grigoriev I.V."/>
            <person name="Hibbett D.S."/>
        </authorList>
    </citation>
    <scope>NUCLEOTIDE SEQUENCE [LARGE SCALE GENOMIC DNA]</scope>
    <source>
        <strain evidence="7 8">HHB10207 ss-3</strain>
    </source>
</reference>
<dbReference type="SUPFAM" id="SSF53474">
    <property type="entry name" value="alpha/beta-Hydrolases"/>
    <property type="match status" value="1"/>
</dbReference>
<keyword evidence="1" id="KW-1015">Disulfide bond</keyword>
<organism evidence="7 8">
    <name type="scientific">Sistotremastrum suecicum HHB10207 ss-3</name>
    <dbReference type="NCBI Taxonomy" id="1314776"/>
    <lineage>
        <taxon>Eukaryota</taxon>
        <taxon>Fungi</taxon>
        <taxon>Dikarya</taxon>
        <taxon>Basidiomycota</taxon>
        <taxon>Agaricomycotina</taxon>
        <taxon>Agaricomycetes</taxon>
        <taxon>Sistotremastrales</taxon>
        <taxon>Sistotremastraceae</taxon>
        <taxon>Sistotremastrum</taxon>
    </lineage>
</organism>
<evidence type="ECO:0000313" key="7">
    <source>
        <dbReference type="EMBL" id="KZT38593.1"/>
    </source>
</evidence>
<dbReference type="InterPro" id="IPR051218">
    <property type="entry name" value="Sec_MonoDiacylglyc_Lipase"/>
</dbReference>
<dbReference type="OrthoDB" id="406844at2759"/>
<evidence type="ECO:0000256" key="5">
    <source>
        <dbReference type="SAM" id="SignalP"/>
    </source>
</evidence>
<evidence type="ECO:0000256" key="3">
    <source>
        <dbReference type="ARBA" id="ARBA00047591"/>
    </source>
</evidence>
<dbReference type="Gene3D" id="3.40.50.1820">
    <property type="entry name" value="alpha/beta hydrolase"/>
    <property type="match status" value="1"/>
</dbReference>
<evidence type="ECO:0000256" key="4">
    <source>
        <dbReference type="ARBA" id="ARBA00048461"/>
    </source>
</evidence>
<dbReference type="AlphaFoldDB" id="A0A166DJL4"/>
<dbReference type="GO" id="GO:0016787">
    <property type="term" value="F:hydrolase activity"/>
    <property type="evidence" value="ECO:0007669"/>
    <property type="project" value="UniProtKB-KW"/>
</dbReference>
<dbReference type="PANTHER" id="PTHR45856">
    <property type="entry name" value="ALPHA/BETA-HYDROLASES SUPERFAMILY PROTEIN"/>
    <property type="match status" value="1"/>
</dbReference>
<comment type="similarity">
    <text evidence="2">Belongs to the AB hydrolase superfamily. Lipase family. Class 3 subfamily.</text>
</comment>
<feature type="signal peptide" evidence="5">
    <location>
        <begin position="1"/>
        <end position="22"/>
    </location>
</feature>
<feature type="domain" description="Fungal lipase-type" evidence="6">
    <location>
        <begin position="124"/>
        <end position="293"/>
    </location>
</feature>
<evidence type="ECO:0000313" key="8">
    <source>
        <dbReference type="Proteomes" id="UP000076798"/>
    </source>
</evidence>
<dbReference type="InterPro" id="IPR002921">
    <property type="entry name" value="Fungal_lipase-type"/>
</dbReference>
<dbReference type="PANTHER" id="PTHR45856:SF24">
    <property type="entry name" value="FUNGAL LIPASE-LIKE DOMAIN-CONTAINING PROTEIN"/>
    <property type="match status" value="1"/>
</dbReference>
<keyword evidence="5" id="KW-0732">Signal</keyword>
<comment type="catalytic activity">
    <reaction evidence="3">
        <text>a diacylglycerol + H2O = a monoacylglycerol + a fatty acid + H(+)</text>
        <dbReference type="Rhea" id="RHEA:32731"/>
        <dbReference type="ChEBI" id="CHEBI:15377"/>
        <dbReference type="ChEBI" id="CHEBI:15378"/>
        <dbReference type="ChEBI" id="CHEBI:17408"/>
        <dbReference type="ChEBI" id="CHEBI:18035"/>
        <dbReference type="ChEBI" id="CHEBI:28868"/>
    </reaction>
</comment>
<dbReference type="Proteomes" id="UP000076798">
    <property type="component" value="Unassembled WGS sequence"/>
</dbReference>
<proteinExistence type="inferred from homology"/>
<evidence type="ECO:0000256" key="1">
    <source>
        <dbReference type="ARBA" id="ARBA00023157"/>
    </source>
</evidence>
<keyword evidence="8" id="KW-1185">Reference proteome</keyword>
<sequence length="439" mass="48080">MPFATHFRIATLQTSLTFFSLAAKMTTYDVFQQTFALSLAANALQDTKATLADLQAAIEGLVPLYIAVEAGKGLKGWEVVWGPTVWKHPLKPDETDEGTGPDNTWYIAHKSGVQFPDGTYDTYVVAIAGTASTFDWVQEDFAVNNVVDFKQFSSNFTSPPSPAGSVNDNLNSYISYGTAGAIYTLLNTFAPQSAQSPGNTIVQFLSTVPKTSRVIFTGHSLGGALSPTLALTLQVSKSLQNVLTYPTAGPSPGNKNFASLFASFNPIKKPGGNPLPWQGWNTNLFNTRDVVPQAWSTDPVANPKQNLYNIVGIYGVLNSVLRIFVQFLVYIGIGRADGSQVQYTPLQGSSFTQPPPPTPSTLPQFIATVRDQHVNQYEIQLNVFPPKASLVDLYQKHGLQSKTYEEYIVTLPFFELYKVVLQQQKEAELNAAETKKTLW</sequence>
<dbReference type="EMBL" id="KV428060">
    <property type="protein sequence ID" value="KZT38593.1"/>
    <property type="molecule type" value="Genomic_DNA"/>
</dbReference>
<feature type="chain" id="PRO_5007872214" evidence="5">
    <location>
        <begin position="23"/>
        <end position="439"/>
    </location>
</feature>
<evidence type="ECO:0000256" key="2">
    <source>
        <dbReference type="ARBA" id="ARBA00043996"/>
    </source>
</evidence>
<keyword evidence="7" id="KW-0378">Hydrolase</keyword>
<evidence type="ECO:0000259" key="6">
    <source>
        <dbReference type="Pfam" id="PF01764"/>
    </source>
</evidence>
<accession>A0A166DJL4</accession>
<dbReference type="GO" id="GO:0006629">
    <property type="term" value="P:lipid metabolic process"/>
    <property type="evidence" value="ECO:0007669"/>
    <property type="project" value="InterPro"/>
</dbReference>
<dbReference type="InterPro" id="IPR029058">
    <property type="entry name" value="AB_hydrolase_fold"/>
</dbReference>
<gene>
    <name evidence="7" type="ORF">SISSUDRAFT_1061848</name>
</gene>